<keyword evidence="3" id="KW-1185">Reference proteome</keyword>
<organism evidence="2 3">
    <name type="scientific">Pseudovibrio ascidiaceicola</name>
    <dbReference type="NCBI Taxonomy" id="285279"/>
    <lineage>
        <taxon>Bacteria</taxon>
        <taxon>Pseudomonadati</taxon>
        <taxon>Pseudomonadota</taxon>
        <taxon>Alphaproteobacteria</taxon>
        <taxon>Hyphomicrobiales</taxon>
        <taxon>Stappiaceae</taxon>
        <taxon>Pseudovibrio</taxon>
    </lineage>
</organism>
<comment type="caution">
    <text evidence="2">The sequence shown here is derived from an EMBL/GenBank/DDBJ whole genome shotgun (WGS) entry which is preliminary data.</text>
</comment>
<evidence type="ECO:0000313" key="3">
    <source>
        <dbReference type="Proteomes" id="UP000199598"/>
    </source>
</evidence>
<dbReference type="Proteomes" id="UP000199598">
    <property type="component" value="Unassembled WGS sequence"/>
</dbReference>
<dbReference type="EMBL" id="FOSK01000007">
    <property type="protein sequence ID" value="SFK64449.1"/>
    <property type="molecule type" value="Genomic_DNA"/>
</dbReference>
<dbReference type="CDD" id="cd04301">
    <property type="entry name" value="NAT_SF"/>
    <property type="match status" value="1"/>
</dbReference>
<proteinExistence type="predicted"/>
<name>A0A1I4B925_9HYPH</name>
<evidence type="ECO:0000313" key="2">
    <source>
        <dbReference type="EMBL" id="SFK64449.1"/>
    </source>
</evidence>
<dbReference type="Pfam" id="PF00583">
    <property type="entry name" value="Acetyltransf_1"/>
    <property type="match status" value="1"/>
</dbReference>
<reference evidence="2 3" key="1">
    <citation type="submission" date="2016-10" db="EMBL/GenBank/DDBJ databases">
        <authorList>
            <person name="Varghese N."/>
            <person name="Submissions S."/>
        </authorList>
    </citation>
    <scope>NUCLEOTIDE SEQUENCE [LARGE SCALE GENOMIC DNA]</scope>
    <source>
        <strain evidence="2 3">DSM 16392</strain>
    </source>
</reference>
<feature type="domain" description="N-acetyltransferase" evidence="1">
    <location>
        <begin position="1"/>
        <end position="139"/>
    </location>
</feature>
<dbReference type="RefSeq" id="WP_093520538.1">
    <property type="nucleotide sequence ID" value="NZ_FOSK01000007.1"/>
</dbReference>
<dbReference type="SUPFAM" id="SSF55729">
    <property type="entry name" value="Acyl-CoA N-acyltransferases (Nat)"/>
    <property type="match status" value="1"/>
</dbReference>
<dbReference type="PROSITE" id="PS51186">
    <property type="entry name" value="GNAT"/>
    <property type="match status" value="1"/>
</dbReference>
<dbReference type="Gene3D" id="3.40.630.30">
    <property type="match status" value="1"/>
</dbReference>
<accession>A0A1I4B925</accession>
<gene>
    <name evidence="2" type="ORF">SAMN04488518_107173</name>
</gene>
<evidence type="ECO:0000259" key="1">
    <source>
        <dbReference type="PROSITE" id="PS51186"/>
    </source>
</evidence>
<dbReference type="InterPro" id="IPR016181">
    <property type="entry name" value="Acyl_CoA_acyltransferase"/>
</dbReference>
<protein>
    <recommendedName>
        <fullName evidence="1">N-acetyltransferase domain-containing protein</fullName>
    </recommendedName>
</protein>
<sequence length="176" mass="19565">MINTENDKVEIQDLHLQAFGEEEGPVIEKMTAEFLLLPETISINVYRGLRIAGNILFSPFKLDDHPEKKCFLLAPLGVLPEHQGTGIGKELIEKGVYYLNHIGADAIFVLGHPSYYASRGFVQAKVLSPHHELMKHPEAWRMLEVKPGSMEGIGGASVAAEPIMDPMFWDTSGRPE</sequence>
<dbReference type="InterPro" id="IPR000182">
    <property type="entry name" value="GNAT_dom"/>
</dbReference>